<protein>
    <submittedName>
        <fullName evidence="2">Uncharacterized protein</fullName>
    </submittedName>
</protein>
<dbReference type="EMBL" id="BAABHW010000001">
    <property type="protein sequence ID" value="GAA5066399.1"/>
    <property type="molecule type" value="Genomic_DNA"/>
</dbReference>
<evidence type="ECO:0000313" key="2">
    <source>
        <dbReference type="EMBL" id="GAA5066399.1"/>
    </source>
</evidence>
<proteinExistence type="predicted"/>
<dbReference type="Proteomes" id="UP001499910">
    <property type="component" value="Unassembled WGS sequence"/>
</dbReference>
<sequence length="229" mass="25296">MTTVITRLFASKAPALALAERMKVMGFPHDDVIVVTTASKEPAETMKKAGVKDKTASAYMKQLEGDAAVFIVRASYKPLTATTIARDLLAAEDTVDMGKVDEENFVKDAPAKSAPKILTDHPLFFTSRKSVDSKRNGLVTPGWGLKLLSKRKPPENAVMKGGKFMSQGIWPMPLVSDKPRKKSVMEDHRFMSESFWPTPLLSNKPRHKSVTPGGDKPLSRMLNWPTISR</sequence>
<name>A0ABP9KYD9_9RHOB</name>
<evidence type="ECO:0000313" key="3">
    <source>
        <dbReference type="Proteomes" id="UP001499910"/>
    </source>
</evidence>
<accession>A0ABP9KYD9</accession>
<dbReference type="RefSeq" id="WP_259546855.1">
    <property type="nucleotide sequence ID" value="NZ_BAABHW010000001.1"/>
</dbReference>
<reference evidence="3" key="1">
    <citation type="journal article" date="2019" name="Int. J. Syst. Evol. Microbiol.">
        <title>The Global Catalogue of Microorganisms (GCM) 10K type strain sequencing project: providing services to taxonomists for standard genome sequencing and annotation.</title>
        <authorList>
            <consortium name="The Broad Institute Genomics Platform"/>
            <consortium name="The Broad Institute Genome Sequencing Center for Infectious Disease"/>
            <person name="Wu L."/>
            <person name="Ma J."/>
        </authorList>
    </citation>
    <scope>NUCLEOTIDE SEQUENCE [LARGE SCALE GENOMIC DNA]</scope>
    <source>
        <strain evidence="3">JCM 18015</strain>
    </source>
</reference>
<evidence type="ECO:0000256" key="1">
    <source>
        <dbReference type="SAM" id="MobiDB-lite"/>
    </source>
</evidence>
<comment type="caution">
    <text evidence="2">The sequence shown here is derived from an EMBL/GenBank/DDBJ whole genome shotgun (WGS) entry which is preliminary data.</text>
</comment>
<organism evidence="2 3">
    <name type="scientific">[Roseibacterium] beibuensis</name>
    <dbReference type="NCBI Taxonomy" id="1193142"/>
    <lineage>
        <taxon>Bacteria</taxon>
        <taxon>Pseudomonadati</taxon>
        <taxon>Pseudomonadota</taxon>
        <taxon>Alphaproteobacteria</taxon>
        <taxon>Rhodobacterales</taxon>
        <taxon>Roseobacteraceae</taxon>
        <taxon>Roseicyclus</taxon>
    </lineage>
</organism>
<keyword evidence="3" id="KW-1185">Reference proteome</keyword>
<feature type="region of interest" description="Disordered" evidence="1">
    <location>
        <begin position="203"/>
        <end position="229"/>
    </location>
</feature>
<gene>
    <name evidence="2" type="ORF">GCM10023209_04940</name>
</gene>